<dbReference type="AlphaFoldDB" id="A0AAP1YHE0"/>
<reference evidence="1" key="1">
    <citation type="submission" date="2021-01" db="EMBL/GenBank/DDBJ databases">
        <title>Outbreak of Burkholderia contaminns endophthalmitis traced to a clinical ventilation system.</title>
        <authorList>
            <person name="Lipuma J."/>
            <person name="Spilker T."/>
            <person name="Kratholm J."/>
        </authorList>
    </citation>
    <scope>NUCLEOTIDE SEQUENCE</scope>
    <source>
        <strain evidence="1">HI4954</strain>
    </source>
</reference>
<evidence type="ECO:0000313" key="6">
    <source>
        <dbReference type="Proteomes" id="UP001220209"/>
    </source>
</evidence>
<gene>
    <name evidence="2" type="ORF">J4M89_40620</name>
    <name evidence="1" type="ORF">JIN94_40505</name>
    <name evidence="3" type="ORF">LXE91_32640</name>
</gene>
<evidence type="ECO:0000313" key="3">
    <source>
        <dbReference type="EMBL" id="WFN22719.1"/>
    </source>
</evidence>
<dbReference type="EMBL" id="JAENIB010000051">
    <property type="protein sequence ID" value="MBK1936166.1"/>
    <property type="molecule type" value="Genomic_DNA"/>
</dbReference>
<sequence length="46" mass="4975">MLRLGTCLPILGAVLIAPLAPKIRMHLYQAAHADIRVPVVLTMPPC</sequence>
<dbReference type="RefSeq" id="WP_157644908.1">
    <property type="nucleotide sequence ID" value="NZ_AP018359.1"/>
</dbReference>
<evidence type="ECO:0000313" key="1">
    <source>
        <dbReference type="EMBL" id="MBK1936166.1"/>
    </source>
</evidence>
<evidence type="ECO:0000313" key="4">
    <source>
        <dbReference type="Proteomes" id="UP000611459"/>
    </source>
</evidence>
<reference evidence="2 5" key="2">
    <citation type="submission" date="2021-03" db="EMBL/GenBank/DDBJ databases">
        <title>Clinical course, treatment and visual outcome of an outbreak of Burkholderia contaminans endophthalmitis following cataract surgery.</title>
        <authorList>
            <person name="Lind C."/>
            <person name="Olsen K."/>
            <person name="Angelsen N.K."/>
            <person name="Krefting E.A."/>
            <person name="Fossen K."/>
            <person name="Gravningen K."/>
            <person name="Depoorter E."/>
            <person name="Vandamme P."/>
            <person name="Bertelsen G."/>
        </authorList>
    </citation>
    <scope>NUCLEOTIDE SEQUENCE [LARGE SCALE GENOMIC DNA]</scope>
    <source>
        <strain evidence="2 5">51242556</strain>
    </source>
</reference>
<evidence type="ECO:0000313" key="5">
    <source>
        <dbReference type="Proteomes" id="UP000664048"/>
    </source>
</evidence>
<reference evidence="3 6" key="3">
    <citation type="submission" date="2021-12" db="EMBL/GenBank/DDBJ databases">
        <title>Genomic and phenotypic characterization of three Burkholderia contaminans isolates recovered from different sources.</title>
        <authorList>
            <person name="Lopez De Volder A."/>
            <person name="Fan Y."/>
            <person name="Nunvar J."/>
            <person name="Herrera T."/>
            <person name="Timp W."/>
            <person name="Degrossi J."/>
        </authorList>
    </citation>
    <scope>NUCLEOTIDE SEQUENCE [LARGE SCALE GENOMIC DNA]</scope>
    <source>
        <strain evidence="3 6">LMG 23361</strain>
    </source>
</reference>
<dbReference type="Proteomes" id="UP001220209">
    <property type="component" value="Chromosome 3"/>
</dbReference>
<dbReference type="Proteomes" id="UP000611459">
    <property type="component" value="Unassembled WGS sequence"/>
</dbReference>
<organism evidence="1 4">
    <name type="scientific">Burkholderia contaminans</name>
    <dbReference type="NCBI Taxonomy" id="488447"/>
    <lineage>
        <taxon>Bacteria</taxon>
        <taxon>Pseudomonadati</taxon>
        <taxon>Pseudomonadota</taxon>
        <taxon>Betaproteobacteria</taxon>
        <taxon>Burkholderiales</taxon>
        <taxon>Burkholderiaceae</taxon>
        <taxon>Burkholderia</taxon>
        <taxon>Burkholderia cepacia complex</taxon>
    </lineage>
</organism>
<name>A0AAP1YHE0_9BURK</name>
<dbReference type="EMBL" id="CP090642">
    <property type="protein sequence ID" value="WFN22719.1"/>
    <property type="molecule type" value="Genomic_DNA"/>
</dbReference>
<keyword evidence="5" id="KW-1185">Reference proteome</keyword>
<dbReference type="EMBL" id="JAGEMX010000040">
    <property type="protein sequence ID" value="MBO1835691.1"/>
    <property type="molecule type" value="Genomic_DNA"/>
</dbReference>
<evidence type="ECO:0000313" key="2">
    <source>
        <dbReference type="EMBL" id="MBO1835691.1"/>
    </source>
</evidence>
<protein>
    <submittedName>
        <fullName evidence="1">Uncharacterized protein</fullName>
    </submittedName>
</protein>
<dbReference type="GeneID" id="93195506"/>
<accession>A0AAP1YHE0</accession>
<dbReference type="Proteomes" id="UP000664048">
    <property type="component" value="Unassembled WGS sequence"/>
</dbReference>
<proteinExistence type="predicted"/>